<keyword evidence="3" id="KW-0010">Activator</keyword>
<name>A0ABZ3E8N8_9GAMM</name>
<dbReference type="PANTHER" id="PTHR46796:SF6">
    <property type="entry name" value="ARAC SUBFAMILY"/>
    <property type="match status" value="1"/>
</dbReference>
<dbReference type="EMBL" id="CP152381">
    <property type="protein sequence ID" value="XAF56066.1"/>
    <property type="molecule type" value="Genomic_DNA"/>
</dbReference>
<dbReference type="Gene3D" id="1.10.10.60">
    <property type="entry name" value="Homeodomain-like"/>
    <property type="match status" value="1"/>
</dbReference>
<dbReference type="SUPFAM" id="SSF51215">
    <property type="entry name" value="Regulatory protein AraC"/>
    <property type="match status" value="1"/>
</dbReference>
<keyword evidence="7" id="KW-1185">Reference proteome</keyword>
<dbReference type="Gene3D" id="2.60.120.10">
    <property type="entry name" value="Jelly Rolls"/>
    <property type="match status" value="1"/>
</dbReference>
<dbReference type="InterPro" id="IPR018060">
    <property type="entry name" value="HTH_AraC"/>
</dbReference>
<protein>
    <submittedName>
        <fullName evidence="6">AraC family transcriptional regulator</fullName>
    </submittedName>
</protein>
<dbReference type="InterPro" id="IPR050204">
    <property type="entry name" value="AraC_XylS_family_regulators"/>
</dbReference>
<accession>A0ABZ3E8N8</accession>
<geneLocation type="plasmid" evidence="6 7">
    <name>unnamed1</name>
</geneLocation>
<dbReference type="InterPro" id="IPR014710">
    <property type="entry name" value="RmlC-like_jellyroll"/>
</dbReference>
<dbReference type="InterPro" id="IPR037923">
    <property type="entry name" value="HTH-like"/>
</dbReference>
<evidence type="ECO:0000256" key="2">
    <source>
        <dbReference type="ARBA" id="ARBA00023125"/>
    </source>
</evidence>
<proteinExistence type="predicted"/>
<reference evidence="6 7" key="1">
    <citation type="submission" date="2024-04" db="EMBL/GenBank/DDBJ databases">
        <title>Marinobacter sp. SBY-1.</title>
        <authorList>
            <person name="Pan C."/>
        </authorList>
    </citation>
    <scope>NUCLEOTIDE SEQUENCE [LARGE SCALE GENOMIC DNA]</scope>
    <source>
        <strain evidence="6 7">SBY-1</strain>
        <plasmid evidence="6 7">unnamed1</plasmid>
    </source>
</reference>
<dbReference type="SMART" id="SM00342">
    <property type="entry name" value="HTH_ARAC"/>
    <property type="match status" value="1"/>
</dbReference>
<evidence type="ECO:0000313" key="7">
    <source>
        <dbReference type="Proteomes" id="UP001445268"/>
    </source>
</evidence>
<dbReference type="PROSITE" id="PS01124">
    <property type="entry name" value="HTH_ARAC_FAMILY_2"/>
    <property type="match status" value="1"/>
</dbReference>
<dbReference type="InterPro" id="IPR035418">
    <property type="entry name" value="AraC-bd_2"/>
</dbReference>
<gene>
    <name evidence="6" type="ORF">AAGT77_19225</name>
</gene>
<sequence length="328" mass="36749">MVMHFCQLSEKSQILSRCCLSDAVSYSNEHAGSHRVVQNRIKNLKVNLKHVEIGGLGLFQMCYGDRAAVSSSPHEREGLYHVHFVLKGLCSLRAGGEEHTLAPGELLLLNPDSTLDLTYSDNYEKLVVKIPARLIHSVCSENRWSYSDSRARLAPIYRHAKQDGLISLLSLVCQEAENDESHLQVGERYAKLLISKLLAIPGGNISREPMSCVGDSFQRLEEFISNNIKQISCLEQLVELAGMSAPSLNELFKKHAGTTPMRFIRQRKLEAVYTHLSNPDAAARSVTEVAIDYGFLHLGRFADSYKYTFGELPSETLRRMRAEANLID</sequence>
<evidence type="ECO:0000256" key="3">
    <source>
        <dbReference type="ARBA" id="ARBA00023159"/>
    </source>
</evidence>
<dbReference type="Pfam" id="PF12833">
    <property type="entry name" value="HTH_18"/>
    <property type="match status" value="1"/>
</dbReference>
<keyword evidence="2" id="KW-0238">DNA-binding</keyword>
<evidence type="ECO:0000259" key="5">
    <source>
        <dbReference type="PROSITE" id="PS01124"/>
    </source>
</evidence>
<feature type="domain" description="HTH araC/xylS-type" evidence="5">
    <location>
        <begin position="218"/>
        <end position="319"/>
    </location>
</feature>
<organism evidence="6 7">
    <name type="scientific">Marinobacter alkaliphilus</name>
    <dbReference type="NCBI Taxonomy" id="254719"/>
    <lineage>
        <taxon>Bacteria</taxon>
        <taxon>Pseudomonadati</taxon>
        <taxon>Pseudomonadota</taxon>
        <taxon>Gammaproteobacteria</taxon>
        <taxon>Pseudomonadales</taxon>
        <taxon>Marinobacteraceae</taxon>
        <taxon>Marinobacter</taxon>
    </lineage>
</organism>
<dbReference type="Proteomes" id="UP001445268">
    <property type="component" value="Plasmid unnamed1"/>
</dbReference>
<dbReference type="PANTHER" id="PTHR46796">
    <property type="entry name" value="HTH-TYPE TRANSCRIPTIONAL ACTIVATOR RHAS-RELATED"/>
    <property type="match status" value="1"/>
</dbReference>
<dbReference type="Pfam" id="PF14525">
    <property type="entry name" value="AraC_binding_2"/>
    <property type="match status" value="1"/>
</dbReference>
<keyword evidence="6" id="KW-0614">Plasmid</keyword>
<keyword evidence="1" id="KW-0805">Transcription regulation</keyword>
<keyword evidence="4" id="KW-0804">Transcription</keyword>
<evidence type="ECO:0000313" key="6">
    <source>
        <dbReference type="EMBL" id="XAF56066.1"/>
    </source>
</evidence>
<evidence type="ECO:0000256" key="4">
    <source>
        <dbReference type="ARBA" id="ARBA00023163"/>
    </source>
</evidence>
<dbReference type="RefSeq" id="WP_342632655.1">
    <property type="nucleotide sequence ID" value="NZ_CP152381.1"/>
</dbReference>
<evidence type="ECO:0000256" key="1">
    <source>
        <dbReference type="ARBA" id="ARBA00023015"/>
    </source>
</evidence>